<dbReference type="AlphaFoldDB" id="A0AAV9C4E7"/>
<proteinExistence type="predicted"/>
<protein>
    <submittedName>
        <fullName evidence="1">Uncharacterized protein</fullName>
    </submittedName>
</protein>
<name>A0AAV9C4E7_ACOCL</name>
<reference evidence="1" key="2">
    <citation type="submission" date="2023-06" db="EMBL/GenBank/DDBJ databases">
        <authorList>
            <person name="Ma L."/>
            <person name="Liu K.-W."/>
            <person name="Li Z."/>
            <person name="Hsiao Y.-Y."/>
            <person name="Qi Y."/>
            <person name="Fu T."/>
            <person name="Tang G."/>
            <person name="Zhang D."/>
            <person name="Sun W.-H."/>
            <person name="Liu D.-K."/>
            <person name="Li Y."/>
            <person name="Chen G.-Z."/>
            <person name="Liu X.-D."/>
            <person name="Liao X.-Y."/>
            <person name="Jiang Y.-T."/>
            <person name="Yu X."/>
            <person name="Hao Y."/>
            <person name="Huang J."/>
            <person name="Zhao X.-W."/>
            <person name="Ke S."/>
            <person name="Chen Y.-Y."/>
            <person name="Wu W.-L."/>
            <person name="Hsu J.-L."/>
            <person name="Lin Y.-F."/>
            <person name="Huang M.-D."/>
            <person name="Li C.-Y."/>
            <person name="Huang L."/>
            <person name="Wang Z.-W."/>
            <person name="Zhao X."/>
            <person name="Zhong W.-Y."/>
            <person name="Peng D.-H."/>
            <person name="Ahmad S."/>
            <person name="Lan S."/>
            <person name="Zhang J.-S."/>
            <person name="Tsai W.-C."/>
            <person name="Van De Peer Y."/>
            <person name="Liu Z.-J."/>
        </authorList>
    </citation>
    <scope>NUCLEOTIDE SEQUENCE</scope>
    <source>
        <strain evidence="1">CP</strain>
        <tissue evidence="1">Leaves</tissue>
    </source>
</reference>
<evidence type="ECO:0000313" key="2">
    <source>
        <dbReference type="Proteomes" id="UP001180020"/>
    </source>
</evidence>
<organism evidence="1 2">
    <name type="scientific">Acorus calamus</name>
    <name type="common">Sweet flag</name>
    <dbReference type="NCBI Taxonomy" id="4465"/>
    <lineage>
        <taxon>Eukaryota</taxon>
        <taxon>Viridiplantae</taxon>
        <taxon>Streptophyta</taxon>
        <taxon>Embryophyta</taxon>
        <taxon>Tracheophyta</taxon>
        <taxon>Spermatophyta</taxon>
        <taxon>Magnoliopsida</taxon>
        <taxon>Liliopsida</taxon>
        <taxon>Acoraceae</taxon>
        <taxon>Acorus</taxon>
    </lineage>
</organism>
<comment type="caution">
    <text evidence="1">The sequence shown here is derived from an EMBL/GenBank/DDBJ whole genome shotgun (WGS) entry which is preliminary data.</text>
</comment>
<evidence type="ECO:0000313" key="1">
    <source>
        <dbReference type="EMBL" id="KAK1283083.1"/>
    </source>
</evidence>
<keyword evidence="2" id="KW-1185">Reference proteome</keyword>
<dbReference type="EMBL" id="JAUJYO010000021">
    <property type="protein sequence ID" value="KAK1283083.1"/>
    <property type="molecule type" value="Genomic_DNA"/>
</dbReference>
<accession>A0AAV9C4E7</accession>
<sequence>MTDDYTATVVEFTKSQVIAAIPGTFFVHVQSEDLDEDINPTIEGVSKHLAHFIQNSYSIIEVDFNDRIDDMVCHYTFYTVSESTLSMSPDVSEVDVEKLGFSYEVRESWDNGVQVGCGNGAASLFETSGPSEGQLVLTSRPGWRGYFLVAAPIMTCQTSHL</sequence>
<gene>
    <name evidence="1" type="ORF">QJS10_CPB21g01094</name>
</gene>
<reference evidence="1" key="1">
    <citation type="journal article" date="2023" name="Nat. Commun.">
        <title>Diploid and tetraploid genomes of Acorus and the evolution of monocots.</title>
        <authorList>
            <person name="Ma L."/>
            <person name="Liu K.W."/>
            <person name="Li Z."/>
            <person name="Hsiao Y.Y."/>
            <person name="Qi Y."/>
            <person name="Fu T."/>
            <person name="Tang G.D."/>
            <person name="Zhang D."/>
            <person name="Sun W.H."/>
            <person name="Liu D.K."/>
            <person name="Li Y."/>
            <person name="Chen G.Z."/>
            <person name="Liu X.D."/>
            <person name="Liao X.Y."/>
            <person name="Jiang Y.T."/>
            <person name="Yu X."/>
            <person name="Hao Y."/>
            <person name="Huang J."/>
            <person name="Zhao X.W."/>
            <person name="Ke S."/>
            <person name="Chen Y.Y."/>
            <person name="Wu W.L."/>
            <person name="Hsu J.L."/>
            <person name="Lin Y.F."/>
            <person name="Huang M.D."/>
            <person name="Li C.Y."/>
            <person name="Huang L."/>
            <person name="Wang Z.W."/>
            <person name="Zhao X."/>
            <person name="Zhong W.Y."/>
            <person name="Peng D.H."/>
            <person name="Ahmad S."/>
            <person name="Lan S."/>
            <person name="Zhang J.S."/>
            <person name="Tsai W.C."/>
            <person name="Van de Peer Y."/>
            <person name="Liu Z.J."/>
        </authorList>
    </citation>
    <scope>NUCLEOTIDE SEQUENCE</scope>
    <source>
        <strain evidence="1">CP</strain>
    </source>
</reference>
<dbReference type="Proteomes" id="UP001180020">
    <property type="component" value="Unassembled WGS sequence"/>
</dbReference>